<dbReference type="SUPFAM" id="SSF51395">
    <property type="entry name" value="FMN-linked oxidoreductases"/>
    <property type="match status" value="1"/>
</dbReference>
<keyword evidence="1" id="KW-0560">Oxidoreductase</keyword>
<dbReference type="Pfam" id="PF01180">
    <property type="entry name" value="DHO_dh"/>
    <property type="match status" value="1"/>
</dbReference>
<dbReference type="OrthoDB" id="9794954at2"/>
<evidence type="ECO:0000313" key="3">
    <source>
        <dbReference type="EMBL" id="TQL51037.1"/>
    </source>
</evidence>
<keyword evidence="4" id="KW-1185">Reference proteome</keyword>
<dbReference type="EMBL" id="VFOP01000001">
    <property type="protein sequence ID" value="TQL51037.1"/>
    <property type="molecule type" value="Genomic_DNA"/>
</dbReference>
<evidence type="ECO:0000313" key="4">
    <source>
        <dbReference type="Proteomes" id="UP000319516"/>
    </source>
</evidence>
<evidence type="ECO:0000256" key="1">
    <source>
        <dbReference type="ARBA" id="ARBA00023002"/>
    </source>
</evidence>
<dbReference type="InterPro" id="IPR005720">
    <property type="entry name" value="Dihydroorotate_DH_cat"/>
</dbReference>
<name>A0A542YSJ4_9MICO</name>
<gene>
    <name evidence="3" type="ORF">FB467_2170</name>
</gene>
<dbReference type="InterPro" id="IPR013785">
    <property type="entry name" value="Aldolase_TIM"/>
</dbReference>
<dbReference type="GO" id="GO:0016627">
    <property type="term" value="F:oxidoreductase activity, acting on the CH-CH group of donors"/>
    <property type="evidence" value="ECO:0007669"/>
    <property type="project" value="InterPro"/>
</dbReference>
<sequence>MTGVPGVAGARGTPSWRAAGVPRVTAAAGCGGTGAELARFGDLAALDAVLLGPVGVPSQARPAPARIEPVPGGILHTAAPVLSVRTVVTAHLPWLAARQLRTVCAVRGTSVAEVAEVVTRLRRGLDFDTVCGIEVDLTAGDEQQPGSQRRAFQDDDQSCLRLMARLRELLPRDLPLLAKVGLDCADPVAAVRSSVAGGAAAVVLSGTVAAHPPGTRLAGPAIARVTAGAVDRMVTAMAQGRVPTVPVIAGGGIHDPASAAAAVGWGAHGVQVGTALFGDPGVLWRVTETVARAAAGGAHDDEETG</sequence>
<dbReference type="GO" id="GO:0005737">
    <property type="term" value="C:cytoplasm"/>
    <property type="evidence" value="ECO:0007669"/>
    <property type="project" value="InterPro"/>
</dbReference>
<dbReference type="RefSeq" id="WP_141785089.1">
    <property type="nucleotide sequence ID" value="NZ_BAAAIK010000007.1"/>
</dbReference>
<dbReference type="Gene3D" id="3.20.20.70">
    <property type="entry name" value="Aldolase class I"/>
    <property type="match status" value="1"/>
</dbReference>
<evidence type="ECO:0000259" key="2">
    <source>
        <dbReference type="Pfam" id="PF01180"/>
    </source>
</evidence>
<feature type="domain" description="Dihydroorotate dehydrogenase catalytic" evidence="2">
    <location>
        <begin position="24"/>
        <end position="290"/>
    </location>
</feature>
<accession>A0A542YSJ4</accession>
<organism evidence="3 4">
    <name type="scientific">Ornithinicoccus hortensis</name>
    <dbReference type="NCBI Taxonomy" id="82346"/>
    <lineage>
        <taxon>Bacteria</taxon>
        <taxon>Bacillati</taxon>
        <taxon>Actinomycetota</taxon>
        <taxon>Actinomycetes</taxon>
        <taxon>Micrococcales</taxon>
        <taxon>Intrasporangiaceae</taxon>
        <taxon>Ornithinicoccus</taxon>
    </lineage>
</organism>
<dbReference type="Proteomes" id="UP000319516">
    <property type="component" value="Unassembled WGS sequence"/>
</dbReference>
<reference evidence="3 4" key="1">
    <citation type="submission" date="2019-06" db="EMBL/GenBank/DDBJ databases">
        <title>Sequencing the genomes of 1000 actinobacteria strains.</title>
        <authorList>
            <person name="Klenk H.-P."/>
        </authorList>
    </citation>
    <scope>NUCLEOTIDE SEQUENCE [LARGE SCALE GENOMIC DNA]</scope>
    <source>
        <strain evidence="3 4">DSM 12335</strain>
    </source>
</reference>
<dbReference type="AlphaFoldDB" id="A0A542YSJ4"/>
<protein>
    <submittedName>
        <fullName evidence="3">Dihydroorotate oxidase B catalytic subunit</fullName>
    </submittedName>
</protein>
<comment type="caution">
    <text evidence="3">The sequence shown here is derived from an EMBL/GenBank/DDBJ whole genome shotgun (WGS) entry which is preliminary data.</text>
</comment>
<proteinExistence type="predicted"/>